<keyword evidence="2" id="KW-1133">Transmembrane helix</keyword>
<sequence length="383" mass="45000">MYTYLVIPETKVIELCFFSFKIQNFKNAHLFIFFLFGKFYIIAFLSIWFLTILDWWRYFLFPSIILVSLQAYSVFESVLGANENYVSVGVGIGIVYVIVLHFLHRTSKIYRANTIHMITFDIIKLISTYTNEKSLVNSKQKIIAEHEREILLKNQNDWFINKIKILQFHLTRNHKFVFKLLIIKNNYKIDYIIATLLIIAPILLKIYVFLPEAGDSVLRIGSFSYDTHFNSAFVFLYYFSIKFFHFFLLSIWFFTTKSIFKYGIFFNIIIAVFQMAQALDTTASKVDENELLTALPIMIPILLTFLLLHKIIKYKSKNEILNEEIEQEIQEVLTSINALEEHEDTLVAELISLRENQSDLSKAAYQKELLRIKAAIERKIATD</sequence>
<keyword evidence="2" id="KW-0472">Membrane</keyword>
<keyword evidence="2" id="KW-0812">Transmembrane</keyword>
<evidence type="ECO:0000256" key="1">
    <source>
        <dbReference type="SAM" id="Coils"/>
    </source>
</evidence>
<dbReference type="Proteomes" id="UP000030786">
    <property type="component" value="Chromosome"/>
</dbReference>
<gene>
    <name evidence="3" type="ORF">M666_17235</name>
</gene>
<dbReference type="AlphaFoldDB" id="A0AAU8RX08"/>
<keyword evidence="1" id="KW-0175">Coiled coil</keyword>
<proteinExistence type="predicted"/>
<feature type="transmembrane region" description="Helical" evidence="2">
    <location>
        <begin position="230"/>
        <end position="255"/>
    </location>
</feature>
<evidence type="ECO:0000313" key="4">
    <source>
        <dbReference type="Proteomes" id="UP000030786"/>
    </source>
</evidence>
<organism evidence="3 4">
    <name type="scientific">Cellulophaga baltica 18</name>
    <dbReference type="NCBI Taxonomy" id="1348584"/>
    <lineage>
        <taxon>Bacteria</taxon>
        <taxon>Pseudomonadati</taxon>
        <taxon>Bacteroidota</taxon>
        <taxon>Flavobacteriia</taxon>
        <taxon>Flavobacteriales</taxon>
        <taxon>Flavobacteriaceae</taxon>
        <taxon>Cellulophaga</taxon>
    </lineage>
</organism>
<feature type="transmembrane region" description="Helical" evidence="2">
    <location>
        <begin position="291"/>
        <end position="308"/>
    </location>
</feature>
<name>A0AAU8RX08_9FLAO</name>
<accession>A0AAU8RX08</accession>
<reference evidence="3 4" key="1">
    <citation type="journal article" date="2014" name="Environ. Microbiol.">
        <title>Contrasting genomic patterns and infection strategies of two co-existing Bacteroidetes podovirus genera.</title>
        <authorList>
            <person name="Holmfeldt K."/>
            <person name="Howard-Varona C."/>
            <person name="Solonenko N."/>
            <person name="Sullivan M.B."/>
        </authorList>
    </citation>
    <scope>NUCLEOTIDE SEQUENCE [LARGE SCALE GENOMIC DNA]</scope>
    <source>
        <strain evidence="3 4">18</strain>
    </source>
</reference>
<feature type="transmembrane region" description="Helical" evidence="2">
    <location>
        <begin position="189"/>
        <end position="210"/>
    </location>
</feature>
<dbReference type="EMBL" id="CP009976">
    <property type="protein sequence ID" value="AIZ43142.1"/>
    <property type="molecule type" value="Genomic_DNA"/>
</dbReference>
<protein>
    <submittedName>
        <fullName evidence="3">Uncharacterized protein</fullName>
    </submittedName>
</protein>
<feature type="coiled-coil region" evidence="1">
    <location>
        <begin position="311"/>
        <end position="356"/>
    </location>
</feature>
<evidence type="ECO:0000313" key="3">
    <source>
        <dbReference type="EMBL" id="AIZ43142.1"/>
    </source>
</evidence>
<feature type="transmembrane region" description="Helical" evidence="2">
    <location>
        <begin position="28"/>
        <end position="51"/>
    </location>
</feature>
<evidence type="ECO:0000256" key="2">
    <source>
        <dbReference type="SAM" id="Phobius"/>
    </source>
</evidence>
<dbReference type="KEGG" id="cbat:M666_17235"/>
<feature type="transmembrane region" description="Helical" evidence="2">
    <location>
        <begin position="262"/>
        <end position="279"/>
    </location>
</feature>
<feature type="transmembrane region" description="Helical" evidence="2">
    <location>
        <begin position="85"/>
        <end position="103"/>
    </location>
</feature>